<protein>
    <submittedName>
        <fullName evidence="2">DUF4913 domain-containing protein</fullName>
    </submittedName>
</protein>
<name>A0ABS7NT88_9NOCA</name>
<dbReference type="InterPro" id="IPR032584">
    <property type="entry name" value="DUF4913"/>
</dbReference>
<feature type="region of interest" description="Disordered" evidence="1">
    <location>
        <begin position="69"/>
        <end position="119"/>
    </location>
</feature>
<proteinExistence type="predicted"/>
<evidence type="ECO:0000313" key="2">
    <source>
        <dbReference type="EMBL" id="MBY6321242.1"/>
    </source>
</evidence>
<accession>A0ABS7NT88</accession>
<reference evidence="2 3" key="1">
    <citation type="submission" date="2020-06" db="EMBL/GenBank/DDBJ databases">
        <title>Taxonomy, biology and ecology of Rhodococcus bacteria occurring in California pistachio and other woody hosts as revealed by genome sequence analyses.</title>
        <authorList>
            <person name="Gai Y."/>
            <person name="Riely B."/>
        </authorList>
    </citation>
    <scope>NUCLEOTIDE SEQUENCE [LARGE SCALE GENOMIC DNA]</scope>
    <source>
        <strain evidence="2 3">BP-284</strain>
    </source>
</reference>
<dbReference type="EMBL" id="JABUKG010000009">
    <property type="protein sequence ID" value="MBY6321242.1"/>
    <property type="molecule type" value="Genomic_DNA"/>
</dbReference>
<dbReference type="Proteomes" id="UP001520140">
    <property type="component" value="Unassembled WGS sequence"/>
</dbReference>
<dbReference type="Pfam" id="PF16259">
    <property type="entry name" value="DUF4913"/>
    <property type="match status" value="1"/>
</dbReference>
<evidence type="ECO:0000313" key="3">
    <source>
        <dbReference type="Proteomes" id="UP001520140"/>
    </source>
</evidence>
<feature type="region of interest" description="Disordered" evidence="1">
    <location>
        <begin position="21"/>
        <end position="46"/>
    </location>
</feature>
<keyword evidence="3" id="KW-1185">Reference proteome</keyword>
<gene>
    <name evidence="2" type="ORF">HQ605_10435</name>
</gene>
<comment type="caution">
    <text evidence="2">The sequence shown here is derived from an EMBL/GenBank/DDBJ whole genome shotgun (WGS) entry which is preliminary data.</text>
</comment>
<feature type="compositionally biased region" description="Acidic residues" evidence="1">
    <location>
        <begin position="93"/>
        <end position="104"/>
    </location>
</feature>
<sequence length="238" mass="26241">MPSGADRDDALVRRAVRRCRRRCPGPCRPGPRRAHQCRRPGSGGCHVAAPTAAEVLGCSAAAGHGGGLVSDEFDPGSDTGEAWPTDASRADDDRDELQDSDTDNETGGAGERADPETRGPYYPNAYRFFADFLAPAYRRKTIDHPAMRWCPSWFLHPEARARVDALWRAWEYLRLDPATGMSVWWKDHADHHMSRLLSPDGTFKDCTPDHRQVHPLPSIAIPTELLALHTADSPVSPA</sequence>
<evidence type="ECO:0000256" key="1">
    <source>
        <dbReference type="SAM" id="MobiDB-lite"/>
    </source>
</evidence>
<organism evidence="2 3">
    <name type="scientific">Rhodococcoides kroppenstedtii</name>
    <dbReference type="NCBI Taxonomy" id="293050"/>
    <lineage>
        <taxon>Bacteria</taxon>
        <taxon>Bacillati</taxon>
        <taxon>Actinomycetota</taxon>
        <taxon>Actinomycetes</taxon>
        <taxon>Mycobacteriales</taxon>
        <taxon>Nocardiaceae</taxon>
        <taxon>Rhodococcoides</taxon>
    </lineage>
</organism>